<evidence type="ECO:0000256" key="1">
    <source>
        <dbReference type="ARBA" id="ARBA00022729"/>
    </source>
</evidence>
<accession>A8SB81</accession>
<dbReference type="HOGENOM" id="CLU_1553003_0_0_9"/>
<feature type="domain" description="3D" evidence="4">
    <location>
        <begin position="119"/>
        <end position="179"/>
    </location>
</feature>
<dbReference type="InterPro" id="IPR010611">
    <property type="entry name" value="3D_dom"/>
</dbReference>
<sequence length="185" mass="19486">MRTKKRNGLAAPAAIILAAACIIGANTAAARIDDLTGQRDIYRGRAINWETEALEAEDQVQELKAQLAAAQQASAESAVHFRYAGEFGCTAYCSEKYEHICGTGDGITASGAPVQAGVTVAADPDIFPFGTALYIEGVGVRYVQDTGAAIQGNKLDVAVDTHENALAWAGYGTHRVWIIEEGAAE</sequence>
<dbReference type="Gene3D" id="2.40.40.10">
    <property type="entry name" value="RlpA-like domain"/>
    <property type="match status" value="1"/>
</dbReference>
<dbReference type="EMBL" id="ABED02000025">
    <property type="protein sequence ID" value="EDP21769.1"/>
    <property type="molecule type" value="Genomic_DNA"/>
</dbReference>
<feature type="chain" id="PRO_5002728551" evidence="3">
    <location>
        <begin position="31"/>
        <end position="185"/>
    </location>
</feature>
<dbReference type="PANTHER" id="PTHR39160:SF4">
    <property type="entry name" value="RESUSCITATION-PROMOTING FACTOR RPFB"/>
    <property type="match status" value="1"/>
</dbReference>
<keyword evidence="1 3" id="KW-0732">Signal</keyword>
<dbReference type="PANTHER" id="PTHR39160">
    <property type="entry name" value="CELL WALL-BINDING PROTEIN YOCH"/>
    <property type="match status" value="1"/>
</dbReference>
<evidence type="ECO:0000256" key="3">
    <source>
        <dbReference type="SAM" id="SignalP"/>
    </source>
</evidence>
<dbReference type="Proteomes" id="UP000005945">
    <property type="component" value="Unassembled WGS sequence"/>
</dbReference>
<dbReference type="PROSITE" id="PS51257">
    <property type="entry name" value="PROKAR_LIPOPROTEIN"/>
    <property type="match status" value="1"/>
</dbReference>
<reference evidence="5 6" key="2">
    <citation type="submission" date="2007-09" db="EMBL/GenBank/DDBJ databases">
        <authorList>
            <person name="Fulton L."/>
            <person name="Clifton S."/>
            <person name="Fulton B."/>
            <person name="Xu J."/>
            <person name="Minx P."/>
            <person name="Pepin K.H."/>
            <person name="Johnson M."/>
            <person name="Thiruvilangam P."/>
            <person name="Bhonagiri V."/>
            <person name="Nash W.E."/>
            <person name="Mardis E.R."/>
            <person name="Wilson R.K."/>
        </authorList>
    </citation>
    <scope>NUCLEOTIDE SEQUENCE [LARGE SCALE GENOMIC DNA]</scope>
    <source>
        <strain evidence="5 6">M21/2</strain>
    </source>
</reference>
<feature type="signal peptide" evidence="3">
    <location>
        <begin position="1"/>
        <end position="30"/>
    </location>
</feature>
<organism evidence="5 6">
    <name type="scientific">Faecalibacterium prausnitzii M21/2</name>
    <dbReference type="NCBI Taxonomy" id="411485"/>
    <lineage>
        <taxon>Bacteria</taxon>
        <taxon>Bacillati</taxon>
        <taxon>Bacillota</taxon>
        <taxon>Clostridia</taxon>
        <taxon>Eubacteriales</taxon>
        <taxon>Oscillospiraceae</taxon>
        <taxon>Faecalibacterium</taxon>
    </lineage>
</organism>
<name>A8SB81_9FIRM</name>
<dbReference type="InterPro" id="IPR036908">
    <property type="entry name" value="RlpA-like_sf"/>
</dbReference>
<feature type="coiled-coil region" evidence="2">
    <location>
        <begin position="46"/>
        <end position="73"/>
    </location>
</feature>
<gene>
    <name evidence="5" type="ORF">FAEPRAM212_01591</name>
</gene>
<dbReference type="SUPFAM" id="SSF50685">
    <property type="entry name" value="Barwin-like endoglucanases"/>
    <property type="match status" value="1"/>
</dbReference>
<dbReference type="GeneID" id="75068369"/>
<dbReference type="Pfam" id="PF06725">
    <property type="entry name" value="3D"/>
    <property type="match status" value="1"/>
</dbReference>
<comment type="caution">
    <text evidence="5">The sequence shown here is derived from an EMBL/GenBank/DDBJ whole genome shotgun (WGS) entry which is preliminary data.</text>
</comment>
<dbReference type="InterPro" id="IPR059180">
    <property type="entry name" value="3D_YorM"/>
</dbReference>
<protein>
    <submittedName>
        <fullName evidence="5">3D domain protein</fullName>
    </submittedName>
</protein>
<dbReference type="GO" id="GO:0004553">
    <property type="term" value="F:hydrolase activity, hydrolyzing O-glycosyl compounds"/>
    <property type="evidence" value="ECO:0007669"/>
    <property type="project" value="InterPro"/>
</dbReference>
<reference evidence="5 6" key="1">
    <citation type="submission" date="2007-09" db="EMBL/GenBank/DDBJ databases">
        <title>Draft genome sequence of Faecalibacterium prausnitzii M21/2.</title>
        <authorList>
            <person name="Sudarsanam P."/>
            <person name="Ley R."/>
            <person name="Guruge J."/>
            <person name="Turnbaugh P.J."/>
            <person name="Mahowald M."/>
            <person name="Liep D."/>
            <person name="Gordon J."/>
        </authorList>
    </citation>
    <scope>NUCLEOTIDE SEQUENCE [LARGE SCALE GENOMIC DNA]</scope>
    <source>
        <strain evidence="5 6">M21/2</strain>
    </source>
</reference>
<evidence type="ECO:0000313" key="6">
    <source>
        <dbReference type="Proteomes" id="UP000005945"/>
    </source>
</evidence>
<dbReference type="AlphaFoldDB" id="A8SB81"/>
<keyword evidence="2" id="KW-0175">Coiled coil</keyword>
<dbReference type="InterPro" id="IPR051933">
    <property type="entry name" value="Resuscitation_pf_RpfB"/>
</dbReference>
<proteinExistence type="predicted"/>
<evidence type="ECO:0000256" key="2">
    <source>
        <dbReference type="SAM" id="Coils"/>
    </source>
</evidence>
<dbReference type="RefSeq" id="WP_005923790.1">
    <property type="nucleotide sequence ID" value="NZ_DS483500.1"/>
</dbReference>
<dbReference type="GO" id="GO:0009254">
    <property type="term" value="P:peptidoglycan turnover"/>
    <property type="evidence" value="ECO:0007669"/>
    <property type="project" value="InterPro"/>
</dbReference>
<dbReference type="CDD" id="cd14667">
    <property type="entry name" value="3D_containing_proteins"/>
    <property type="match status" value="1"/>
</dbReference>
<dbReference type="GO" id="GO:0019867">
    <property type="term" value="C:outer membrane"/>
    <property type="evidence" value="ECO:0007669"/>
    <property type="project" value="InterPro"/>
</dbReference>
<evidence type="ECO:0000313" key="5">
    <source>
        <dbReference type="EMBL" id="EDP21769.1"/>
    </source>
</evidence>
<evidence type="ECO:0000259" key="4">
    <source>
        <dbReference type="Pfam" id="PF06725"/>
    </source>
</evidence>